<dbReference type="EMBL" id="VLLL01000006">
    <property type="protein sequence ID" value="TWJ11440.1"/>
    <property type="molecule type" value="Genomic_DNA"/>
</dbReference>
<dbReference type="Proteomes" id="UP000321617">
    <property type="component" value="Unassembled WGS sequence"/>
</dbReference>
<keyword evidence="3" id="KW-1185">Reference proteome</keyword>
<protein>
    <submittedName>
        <fullName evidence="2">SnoaL-like protein</fullName>
    </submittedName>
</protein>
<dbReference type="Gene3D" id="3.10.450.50">
    <property type="match status" value="1"/>
</dbReference>
<sequence>MADIALPEPVRLLVAAVNDGDLAGFVGAFTEDGVVEDWGREFTGHEQIREWSERESIGVRQTFDVRSAEEDGDDVMTVIDVGGDGYNGLSTFRFTLDGDRVSRMRITE</sequence>
<evidence type="ECO:0000313" key="3">
    <source>
        <dbReference type="Proteomes" id="UP000321617"/>
    </source>
</evidence>
<proteinExistence type="predicted"/>
<feature type="domain" description="SnoaL-like" evidence="1">
    <location>
        <begin position="10"/>
        <end position="103"/>
    </location>
</feature>
<dbReference type="AlphaFoldDB" id="A0A562V0G9"/>
<dbReference type="InterPro" id="IPR032710">
    <property type="entry name" value="NTF2-like_dom_sf"/>
</dbReference>
<dbReference type="InterPro" id="IPR037401">
    <property type="entry name" value="SnoaL-like"/>
</dbReference>
<dbReference type="OrthoDB" id="8080938at2"/>
<dbReference type="RefSeq" id="WP_147137500.1">
    <property type="nucleotide sequence ID" value="NZ_BAABIJ010000002.1"/>
</dbReference>
<accession>A0A562V0G9</accession>
<name>A0A562V0G9_9ACTN</name>
<gene>
    <name evidence="2" type="ORF">LX16_2161</name>
</gene>
<evidence type="ECO:0000259" key="1">
    <source>
        <dbReference type="Pfam" id="PF12680"/>
    </source>
</evidence>
<comment type="caution">
    <text evidence="2">The sequence shown here is derived from an EMBL/GenBank/DDBJ whole genome shotgun (WGS) entry which is preliminary data.</text>
</comment>
<dbReference type="Pfam" id="PF12680">
    <property type="entry name" value="SnoaL_2"/>
    <property type="match status" value="1"/>
</dbReference>
<organism evidence="2 3">
    <name type="scientific">Stackebrandtia albiflava</name>
    <dbReference type="NCBI Taxonomy" id="406432"/>
    <lineage>
        <taxon>Bacteria</taxon>
        <taxon>Bacillati</taxon>
        <taxon>Actinomycetota</taxon>
        <taxon>Actinomycetes</taxon>
        <taxon>Glycomycetales</taxon>
        <taxon>Glycomycetaceae</taxon>
        <taxon>Stackebrandtia</taxon>
    </lineage>
</organism>
<reference evidence="2 3" key="1">
    <citation type="journal article" date="2013" name="Stand. Genomic Sci.">
        <title>Genomic Encyclopedia of Type Strains, Phase I: The one thousand microbial genomes (KMG-I) project.</title>
        <authorList>
            <person name="Kyrpides N.C."/>
            <person name="Woyke T."/>
            <person name="Eisen J.A."/>
            <person name="Garrity G."/>
            <person name="Lilburn T.G."/>
            <person name="Beck B.J."/>
            <person name="Whitman W.B."/>
            <person name="Hugenholtz P."/>
            <person name="Klenk H.P."/>
        </authorList>
    </citation>
    <scope>NUCLEOTIDE SEQUENCE [LARGE SCALE GENOMIC DNA]</scope>
    <source>
        <strain evidence="2 3">DSM 45044</strain>
    </source>
</reference>
<dbReference type="SUPFAM" id="SSF54427">
    <property type="entry name" value="NTF2-like"/>
    <property type="match status" value="1"/>
</dbReference>
<evidence type="ECO:0000313" key="2">
    <source>
        <dbReference type="EMBL" id="TWJ11440.1"/>
    </source>
</evidence>